<dbReference type="Proteomes" id="UP000066284">
    <property type="component" value="Chromosome 1"/>
</dbReference>
<dbReference type="STRING" id="1715989.NITINOP_2247"/>
<evidence type="ECO:0000313" key="2">
    <source>
        <dbReference type="Proteomes" id="UP000066284"/>
    </source>
</evidence>
<name>A0A0S4KRZ5_9BACT</name>
<proteinExistence type="predicted"/>
<dbReference type="KEGG" id="nio:NITINOP_2247"/>
<dbReference type="AlphaFoldDB" id="A0A0S4KRZ5"/>
<protein>
    <submittedName>
        <fullName evidence="1">Uncharacterized protein</fullName>
    </submittedName>
</protein>
<keyword evidence="2" id="KW-1185">Reference proteome</keyword>
<dbReference type="EMBL" id="LN885086">
    <property type="protein sequence ID" value="CUQ67219.1"/>
    <property type="molecule type" value="Genomic_DNA"/>
</dbReference>
<evidence type="ECO:0000313" key="1">
    <source>
        <dbReference type="EMBL" id="CUQ67219.1"/>
    </source>
</evidence>
<reference evidence="2" key="1">
    <citation type="submission" date="2015-09" db="EMBL/GenBank/DDBJ databases">
        <authorList>
            <person name="Daims H."/>
        </authorList>
    </citation>
    <scope>NUCLEOTIDE SEQUENCE [LARGE SCALE GENOMIC DNA]</scope>
</reference>
<organism evidence="1 2">
    <name type="scientific">Candidatus Nitrospira inopinata</name>
    <dbReference type="NCBI Taxonomy" id="1715989"/>
    <lineage>
        <taxon>Bacteria</taxon>
        <taxon>Pseudomonadati</taxon>
        <taxon>Nitrospirota</taxon>
        <taxon>Nitrospiria</taxon>
        <taxon>Nitrospirales</taxon>
        <taxon>Nitrospiraceae</taxon>
        <taxon>Nitrospira</taxon>
    </lineage>
</organism>
<sequence length="112" mass="12648">MTQRPPTLDWNQKSSASYAFLIVTAKNTTRSLAWRRAEPVRLYESRLFSFSPLIEGHVVPEIGTGAQFSEARARLARLTGSVMIDQSYVTHMTRRSSSNAFLGQHLCSFRVV</sequence>
<gene>
    <name evidence="1" type="ORF">NITINOP_2247</name>
</gene>
<accession>A0A0S4KRZ5</accession>